<dbReference type="FunFam" id="3.90.930.12:FF:000003">
    <property type="entry name" value="60S ribosomal protein L9"/>
    <property type="match status" value="1"/>
</dbReference>
<accession>A0A8J5XFR6</accession>
<keyword evidence="6" id="KW-1185">Reference proteome</keyword>
<dbReference type="InterPro" id="IPR000702">
    <property type="entry name" value="Ribosomal_uL6-like"/>
</dbReference>
<dbReference type="PANTHER" id="PTHR11655">
    <property type="entry name" value="60S/50S RIBOSOMAL PROTEIN L6/L9"/>
    <property type="match status" value="1"/>
</dbReference>
<dbReference type="Proteomes" id="UP000751190">
    <property type="component" value="Unassembled WGS sequence"/>
</dbReference>
<evidence type="ECO:0000259" key="4">
    <source>
        <dbReference type="Pfam" id="PF00347"/>
    </source>
</evidence>
<dbReference type="PANTHER" id="PTHR11655:SF16">
    <property type="entry name" value="60S RIBOSOMAL PROTEIN L9"/>
    <property type="match status" value="1"/>
</dbReference>
<dbReference type="InterPro" id="IPR036789">
    <property type="entry name" value="Ribosomal_uL6-like_a/b-dom_sf"/>
</dbReference>
<keyword evidence="3" id="KW-0687">Ribonucleoprotein</keyword>
<reference evidence="5" key="1">
    <citation type="submission" date="2021-05" db="EMBL/GenBank/DDBJ databases">
        <title>The genome of the haptophyte Pavlova lutheri (Diacronema luteri, Pavlovales) - a model for lipid biosynthesis in eukaryotic algae.</title>
        <authorList>
            <person name="Hulatt C.J."/>
            <person name="Posewitz M.C."/>
        </authorList>
    </citation>
    <scope>NUCLEOTIDE SEQUENCE</scope>
    <source>
        <strain evidence="5">NIVA-4/92</strain>
    </source>
</reference>
<dbReference type="Gene3D" id="3.90.930.12">
    <property type="entry name" value="Ribosomal protein L6, alpha-beta domain"/>
    <property type="match status" value="2"/>
</dbReference>
<dbReference type="SUPFAM" id="SSF56053">
    <property type="entry name" value="Ribosomal protein L6"/>
    <property type="match status" value="2"/>
</dbReference>
<feature type="domain" description="Large ribosomal subunit protein uL6 alpha-beta" evidence="4">
    <location>
        <begin position="109"/>
        <end position="188"/>
    </location>
</feature>
<evidence type="ECO:0000256" key="3">
    <source>
        <dbReference type="ARBA" id="ARBA00023274"/>
    </source>
</evidence>
<evidence type="ECO:0000256" key="2">
    <source>
        <dbReference type="ARBA" id="ARBA00022980"/>
    </source>
</evidence>
<organism evidence="5 6">
    <name type="scientific">Diacronema lutheri</name>
    <name type="common">Unicellular marine alga</name>
    <name type="synonym">Monochrysis lutheri</name>
    <dbReference type="NCBI Taxonomy" id="2081491"/>
    <lineage>
        <taxon>Eukaryota</taxon>
        <taxon>Haptista</taxon>
        <taxon>Haptophyta</taxon>
        <taxon>Pavlovophyceae</taxon>
        <taxon>Pavlovales</taxon>
        <taxon>Pavlovaceae</taxon>
        <taxon>Diacronema</taxon>
    </lineage>
</organism>
<dbReference type="GO" id="GO:0003735">
    <property type="term" value="F:structural constituent of ribosome"/>
    <property type="evidence" value="ECO:0007669"/>
    <property type="project" value="InterPro"/>
</dbReference>
<dbReference type="OMA" id="YAHFPMK"/>
<dbReference type="GO" id="GO:0019843">
    <property type="term" value="F:rRNA binding"/>
    <property type="evidence" value="ECO:0007669"/>
    <property type="project" value="InterPro"/>
</dbReference>
<dbReference type="FunFam" id="3.90.930.12:FF:000004">
    <property type="entry name" value="60S ribosomal protein L9"/>
    <property type="match status" value="1"/>
</dbReference>
<dbReference type="PIRSF" id="PIRSF002162">
    <property type="entry name" value="Ribosomal_L6"/>
    <property type="match status" value="1"/>
</dbReference>
<proteinExistence type="inferred from homology"/>
<protein>
    <recommendedName>
        <fullName evidence="4">Large ribosomal subunit protein uL6 alpha-beta domain-containing protein</fullName>
    </recommendedName>
</protein>
<sequence length="200" mass="22337">MTNPSHSCAACTMRQVHKESIITVPENVTLDIKARVITVKGPRGTLTKNLKHMSVDIYKLPDNKVKVEKWFGATKESASIRSACSHMQNMITGVTKGFEYKMRFVYAHFPINVAIVEKDTVVEIRNFLGEKIVRRIQCHPGVTVSRSADVKDEIALVGNDIDNVSLSAALINQACHVKNKDIRKFLDGIYISERNVIGGR</sequence>
<dbReference type="Pfam" id="PF00347">
    <property type="entry name" value="Ribosomal_L6"/>
    <property type="match status" value="2"/>
</dbReference>
<comment type="similarity">
    <text evidence="1">Belongs to the universal ribosomal protein uL6 family.</text>
</comment>
<dbReference type="GO" id="GO:0002181">
    <property type="term" value="P:cytoplasmic translation"/>
    <property type="evidence" value="ECO:0007669"/>
    <property type="project" value="TreeGrafter"/>
</dbReference>
<feature type="domain" description="Large ribosomal subunit protein uL6 alpha-beta" evidence="4">
    <location>
        <begin position="24"/>
        <end position="97"/>
    </location>
</feature>
<dbReference type="AlphaFoldDB" id="A0A8J5XFR6"/>
<dbReference type="InterPro" id="IPR020040">
    <property type="entry name" value="Ribosomal_uL6_a/b-dom"/>
</dbReference>
<keyword evidence="2" id="KW-0689">Ribosomal protein</keyword>
<evidence type="ECO:0000256" key="1">
    <source>
        <dbReference type="ARBA" id="ARBA00009356"/>
    </source>
</evidence>
<dbReference type="OrthoDB" id="10252633at2759"/>
<evidence type="ECO:0000313" key="5">
    <source>
        <dbReference type="EMBL" id="KAG8460052.1"/>
    </source>
</evidence>
<comment type="caution">
    <text evidence="5">The sequence shown here is derived from an EMBL/GenBank/DDBJ whole genome shotgun (WGS) entry which is preliminary data.</text>
</comment>
<dbReference type="GO" id="GO:0022625">
    <property type="term" value="C:cytosolic large ribosomal subunit"/>
    <property type="evidence" value="ECO:0007669"/>
    <property type="project" value="TreeGrafter"/>
</dbReference>
<gene>
    <name evidence="5" type="ORF">KFE25_014197</name>
</gene>
<name>A0A8J5XFR6_DIALT</name>
<dbReference type="PROSITE" id="PS00700">
    <property type="entry name" value="RIBOSOMAL_L6_2"/>
    <property type="match status" value="1"/>
</dbReference>
<dbReference type="InterPro" id="IPR002359">
    <property type="entry name" value="Ribosomal_uL6_CS2"/>
</dbReference>
<dbReference type="EMBL" id="JAGTXO010000035">
    <property type="protein sequence ID" value="KAG8460052.1"/>
    <property type="molecule type" value="Genomic_DNA"/>
</dbReference>
<evidence type="ECO:0000313" key="6">
    <source>
        <dbReference type="Proteomes" id="UP000751190"/>
    </source>
</evidence>